<dbReference type="RefSeq" id="WP_186860940.1">
    <property type="nucleotide sequence ID" value="NZ_JACOOO010000042.1"/>
</dbReference>
<dbReference type="EMBL" id="JACOOO010000042">
    <property type="protein sequence ID" value="MBC5630684.1"/>
    <property type="molecule type" value="Genomic_DNA"/>
</dbReference>
<organism evidence="2 3">
    <name type="scientific">Clostridium hominis</name>
    <dbReference type="NCBI Taxonomy" id="2763036"/>
    <lineage>
        <taxon>Bacteria</taxon>
        <taxon>Bacillati</taxon>
        <taxon>Bacillota</taxon>
        <taxon>Clostridia</taxon>
        <taxon>Eubacteriales</taxon>
        <taxon>Clostridiaceae</taxon>
        <taxon>Clostridium</taxon>
    </lineage>
</organism>
<proteinExistence type="predicted"/>
<evidence type="ECO:0000256" key="1">
    <source>
        <dbReference type="SAM" id="Phobius"/>
    </source>
</evidence>
<dbReference type="Proteomes" id="UP000596929">
    <property type="component" value="Unassembled WGS sequence"/>
</dbReference>
<evidence type="ECO:0000313" key="2">
    <source>
        <dbReference type="EMBL" id="MBC5630684.1"/>
    </source>
</evidence>
<comment type="caution">
    <text evidence="2">The sequence shown here is derived from an EMBL/GenBank/DDBJ whole genome shotgun (WGS) entry which is preliminary data.</text>
</comment>
<feature type="transmembrane region" description="Helical" evidence="1">
    <location>
        <begin position="12"/>
        <end position="35"/>
    </location>
</feature>
<evidence type="ECO:0000313" key="3">
    <source>
        <dbReference type="Proteomes" id="UP000596929"/>
    </source>
</evidence>
<keyword evidence="1" id="KW-0472">Membrane</keyword>
<keyword evidence="3" id="KW-1185">Reference proteome</keyword>
<accession>A0ABR7DH03</accession>
<evidence type="ECO:0008006" key="4">
    <source>
        <dbReference type="Google" id="ProtNLM"/>
    </source>
</evidence>
<gene>
    <name evidence="2" type="ORF">H8S20_17665</name>
</gene>
<sequence>MEKISYNKLGKFLLAFSIICSLIVTFLSFSGGNFIESLNNSSLSSSILRSITFTLVIFSGLNLKKKLPEYYKYQIISGAILLVTSLAIDIIPRIIYLT</sequence>
<keyword evidence="1" id="KW-0812">Transmembrane</keyword>
<feature type="transmembrane region" description="Helical" evidence="1">
    <location>
        <begin position="47"/>
        <end position="63"/>
    </location>
</feature>
<protein>
    <recommendedName>
        <fullName evidence="4">EamA domain-containing protein</fullName>
    </recommendedName>
</protein>
<reference evidence="2 3" key="1">
    <citation type="submission" date="2020-08" db="EMBL/GenBank/DDBJ databases">
        <title>Genome public.</title>
        <authorList>
            <person name="Liu C."/>
            <person name="Sun Q."/>
        </authorList>
    </citation>
    <scope>NUCLEOTIDE SEQUENCE [LARGE SCALE GENOMIC DNA]</scope>
    <source>
        <strain evidence="2 3">NSJ-6</strain>
    </source>
</reference>
<feature type="transmembrane region" description="Helical" evidence="1">
    <location>
        <begin position="75"/>
        <end position="96"/>
    </location>
</feature>
<keyword evidence="1" id="KW-1133">Transmembrane helix</keyword>
<name>A0ABR7DH03_9CLOT</name>